<name>A0A183DCL8_9BILA</name>
<keyword evidence="3" id="KW-1185">Reference proteome</keyword>
<accession>A0A183DCL8</accession>
<feature type="compositionally biased region" description="Polar residues" evidence="1">
    <location>
        <begin position="126"/>
        <end position="135"/>
    </location>
</feature>
<dbReference type="OrthoDB" id="5860691at2759"/>
<evidence type="ECO:0000313" key="2">
    <source>
        <dbReference type="EMBL" id="VDK54828.1"/>
    </source>
</evidence>
<sequence>MLAQEKQSLVVRVSYEVTVRRMNCLPDPPEPVVECYSDSQNAAVEKDVGDEVMKVLTKATDRAAMQKEKAQKKENLDGTHGDKAFGAPIQKTDERKQRKKSGNEDSSSFGSGVGQIPQQITPPPDTSTFAIPSGV</sequence>
<evidence type="ECO:0000313" key="4">
    <source>
        <dbReference type="WBParaSite" id="GPUH_0000646801-mRNA-1"/>
    </source>
</evidence>
<gene>
    <name evidence="2" type="ORF">GPUH_LOCUS6459</name>
</gene>
<proteinExistence type="predicted"/>
<dbReference type="AlphaFoldDB" id="A0A183DCL8"/>
<reference evidence="2 3" key="2">
    <citation type="submission" date="2018-11" db="EMBL/GenBank/DDBJ databases">
        <authorList>
            <consortium name="Pathogen Informatics"/>
        </authorList>
    </citation>
    <scope>NUCLEOTIDE SEQUENCE [LARGE SCALE GENOMIC DNA]</scope>
</reference>
<feature type="compositionally biased region" description="Basic and acidic residues" evidence="1">
    <location>
        <begin position="63"/>
        <end position="83"/>
    </location>
</feature>
<evidence type="ECO:0000256" key="1">
    <source>
        <dbReference type="SAM" id="MobiDB-lite"/>
    </source>
</evidence>
<evidence type="ECO:0000313" key="3">
    <source>
        <dbReference type="Proteomes" id="UP000271098"/>
    </source>
</evidence>
<dbReference type="Proteomes" id="UP000271098">
    <property type="component" value="Unassembled WGS sequence"/>
</dbReference>
<organism evidence="4">
    <name type="scientific">Gongylonema pulchrum</name>
    <dbReference type="NCBI Taxonomy" id="637853"/>
    <lineage>
        <taxon>Eukaryota</taxon>
        <taxon>Metazoa</taxon>
        <taxon>Ecdysozoa</taxon>
        <taxon>Nematoda</taxon>
        <taxon>Chromadorea</taxon>
        <taxon>Rhabditida</taxon>
        <taxon>Spirurina</taxon>
        <taxon>Spiruromorpha</taxon>
        <taxon>Spiruroidea</taxon>
        <taxon>Gongylonematidae</taxon>
        <taxon>Gongylonema</taxon>
    </lineage>
</organism>
<reference evidence="4" key="1">
    <citation type="submission" date="2016-06" db="UniProtKB">
        <authorList>
            <consortium name="WormBaseParasite"/>
        </authorList>
    </citation>
    <scope>IDENTIFICATION</scope>
</reference>
<dbReference type="EMBL" id="UYRT01015227">
    <property type="protein sequence ID" value="VDK54828.1"/>
    <property type="molecule type" value="Genomic_DNA"/>
</dbReference>
<dbReference type="WBParaSite" id="GPUH_0000646801-mRNA-1">
    <property type="protein sequence ID" value="GPUH_0000646801-mRNA-1"/>
    <property type="gene ID" value="GPUH_0000646801"/>
</dbReference>
<feature type="region of interest" description="Disordered" evidence="1">
    <location>
        <begin position="63"/>
        <end position="135"/>
    </location>
</feature>
<protein>
    <submittedName>
        <fullName evidence="4">RED_N domain-containing protein</fullName>
    </submittedName>
</protein>